<name>A0A0A1UGW1_ENTIV</name>
<evidence type="ECO:0000313" key="1">
    <source>
        <dbReference type="EMBL" id="ELP93730.1"/>
    </source>
</evidence>
<dbReference type="VEuPathDB" id="AmoebaDB:EIN_321430"/>
<proteinExistence type="predicted"/>
<dbReference type="RefSeq" id="XP_004260501.1">
    <property type="nucleotide sequence ID" value="XM_004260453.1"/>
</dbReference>
<dbReference type="EMBL" id="KB206257">
    <property type="protein sequence ID" value="ELP93730.1"/>
    <property type="molecule type" value="Genomic_DNA"/>
</dbReference>
<accession>A0A0A1UGW1</accession>
<organism evidence="1 2">
    <name type="scientific">Entamoeba invadens IP1</name>
    <dbReference type="NCBI Taxonomy" id="370355"/>
    <lineage>
        <taxon>Eukaryota</taxon>
        <taxon>Amoebozoa</taxon>
        <taxon>Evosea</taxon>
        <taxon>Archamoebae</taxon>
        <taxon>Mastigamoebida</taxon>
        <taxon>Entamoebidae</taxon>
        <taxon>Entamoeba</taxon>
    </lineage>
</organism>
<evidence type="ECO:0000313" key="2">
    <source>
        <dbReference type="Proteomes" id="UP000014680"/>
    </source>
</evidence>
<reference evidence="1 2" key="1">
    <citation type="submission" date="2012-10" db="EMBL/GenBank/DDBJ databases">
        <authorList>
            <person name="Zafar N."/>
            <person name="Inman J."/>
            <person name="Hall N."/>
            <person name="Lorenzi H."/>
            <person name="Caler E."/>
        </authorList>
    </citation>
    <scope>NUCLEOTIDE SEQUENCE [LARGE SCALE GENOMIC DNA]</scope>
    <source>
        <strain evidence="1 2">IP1</strain>
    </source>
</reference>
<dbReference type="KEGG" id="eiv:EIN_321430"/>
<dbReference type="OrthoDB" id="25879at2759"/>
<gene>
    <name evidence="1" type="ORF">EIN_321430</name>
</gene>
<dbReference type="GeneID" id="14892726"/>
<dbReference type="Proteomes" id="UP000014680">
    <property type="component" value="Unassembled WGS sequence"/>
</dbReference>
<dbReference type="AlphaFoldDB" id="A0A0A1UGW1"/>
<keyword evidence="2" id="KW-1185">Reference proteome</keyword>
<sequence length="256" mass="29097">MITFYCYYCWPVGTEIALGNFIEPYYLCTTNGYLTPLDTISELIIIDKSKLAKSNNNTHKNNIKIDIDEINVVVIGTLLTINFASISSNKSVIVRSQKYFIYNNKQCTYGVYTKNSFTCLNYYSCTNLYFSTTPSKCIEYPIEKCVSCLSTGKCIKCETYYLLDSKNTTCTLFHIDNCLISQNKICLKCDEGKLLENGLCVSPKNNCQQFDIDTNCLLCDTTRKLNIKGILCEPVDIKNNSYSQRNIISCVDGYFV</sequence>
<protein>
    <submittedName>
        <fullName evidence="1">Uncharacterized protein</fullName>
    </submittedName>
</protein>